<dbReference type="PROSITE" id="PS50893">
    <property type="entry name" value="ABC_TRANSPORTER_2"/>
    <property type="match status" value="1"/>
</dbReference>
<dbReference type="InterPro" id="IPR017871">
    <property type="entry name" value="ABC_transporter-like_CS"/>
</dbReference>
<dbReference type="PANTHER" id="PTHR42734">
    <property type="entry name" value="METAL TRANSPORT SYSTEM ATP-BINDING PROTEIN TM_0124-RELATED"/>
    <property type="match status" value="1"/>
</dbReference>
<evidence type="ECO:0000313" key="8">
    <source>
        <dbReference type="Proteomes" id="UP000501926"/>
    </source>
</evidence>
<dbReference type="SUPFAM" id="SSF52540">
    <property type="entry name" value="P-loop containing nucleoside triphosphate hydrolases"/>
    <property type="match status" value="1"/>
</dbReference>
<accession>A0A2C9CBD6</accession>
<dbReference type="GO" id="GO:0016887">
    <property type="term" value="F:ATP hydrolysis activity"/>
    <property type="evidence" value="ECO:0007669"/>
    <property type="project" value="InterPro"/>
</dbReference>
<keyword evidence="1" id="KW-0813">Transport</keyword>
<dbReference type="PROSITE" id="PS00211">
    <property type="entry name" value="ABC_TRANSPORTER_1"/>
    <property type="match status" value="1"/>
</dbReference>
<evidence type="ECO:0000256" key="2">
    <source>
        <dbReference type="ARBA" id="ARBA00022741"/>
    </source>
</evidence>
<dbReference type="EMBL" id="CP049055">
    <property type="protein sequence ID" value="QII12772.1"/>
    <property type="molecule type" value="Genomic_DNA"/>
</dbReference>
<protein>
    <submittedName>
        <fullName evidence="5">Putative enzyme</fullName>
    </submittedName>
</protein>
<dbReference type="InterPro" id="IPR027417">
    <property type="entry name" value="P-loop_NTPase"/>
</dbReference>
<reference evidence="5 8" key="3">
    <citation type="submission" date="2020-02" db="EMBL/GenBank/DDBJ databases">
        <title>Newly sequenced genome of strain CSTR1 showed variability in Candidatus Kuenenia stuttgartiensis genomes.</title>
        <authorList>
            <person name="Ding C."/>
            <person name="Adrian L."/>
        </authorList>
    </citation>
    <scope>NUCLEOTIDE SEQUENCE [LARGE SCALE GENOMIC DNA]</scope>
    <source>
        <strain evidence="5 8">CSTR1</strain>
    </source>
</reference>
<dbReference type="OrthoDB" id="9806726at2"/>
<dbReference type="RefSeq" id="WP_099323907.1">
    <property type="nucleotide sequence ID" value="NZ_CP049055.1"/>
</dbReference>
<dbReference type="AlphaFoldDB" id="A0A2C9CBD6"/>
<name>A0A2C9CBD6_KUEST</name>
<evidence type="ECO:0000313" key="6">
    <source>
        <dbReference type="EMBL" id="SOH03012.1"/>
    </source>
</evidence>
<evidence type="ECO:0000259" key="4">
    <source>
        <dbReference type="PROSITE" id="PS50893"/>
    </source>
</evidence>
<evidence type="ECO:0000256" key="3">
    <source>
        <dbReference type="ARBA" id="ARBA00022840"/>
    </source>
</evidence>
<proteinExistence type="predicted"/>
<keyword evidence="2" id="KW-0547">Nucleotide-binding</keyword>
<reference evidence="7" key="1">
    <citation type="submission" date="2017-10" db="EMBL/GenBank/DDBJ databases">
        <authorList>
            <person name="Frank J."/>
        </authorList>
    </citation>
    <scope>NUCLEOTIDE SEQUENCE [LARGE SCALE GENOMIC DNA]</scope>
</reference>
<organism evidence="6 7">
    <name type="scientific">Kuenenia stuttgartiensis</name>
    <dbReference type="NCBI Taxonomy" id="174633"/>
    <lineage>
        <taxon>Bacteria</taxon>
        <taxon>Pseudomonadati</taxon>
        <taxon>Planctomycetota</taxon>
        <taxon>Candidatus Brocadiia</taxon>
        <taxon>Candidatus Brocadiales</taxon>
        <taxon>Candidatus Brocadiaceae</taxon>
        <taxon>Candidatus Kuenenia</taxon>
    </lineage>
</organism>
<evidence type="ECO:0000313" key="7">
    <source>
        <dbReference type="Proteomes" id="UP000221734"/>
    </source>
</evidence>
<keyword evidence="7" id="KW-1185">Reference proteome</keyword>
<dbReference type="Proteomes" id="UP000221734">
    <property type="component" value="Chromosome Kuenenia_stuttgartiensis_MBR1"/>
</dbReference>
<dbReference type="InterPro" id="IPR050153">
    <property type="entry name" value="Metal_Ion_Import_ABC"/>
</dbReference>
<dbReference type="KEGG" id="kst:KSMBR1_0498"/>
<reference evidence="6" key="2">
    <citation type="submission" date="2017-10" db="EMBL/GenBank/DDBJ databases">
        <authorList>
            <person name="Banno H."/>
            <person name="Chua N.-H."/>
        </authorList>
    </citation>
    <scope>NUCLEOTIDE SEQUENCE [LARGE SCALE GENOMIC DNA]</scope>
    <source>
        <strain evidence="6">Kuenenia_mbr1_ru-nijmegen</strain>
    </source>
</reference>
<dbReference type="Gene3D" id="3.40.50.300">
    <property type="entry name" value="P-loop containing nucleotide triphosphate hydrolases"/>
    <property type="match status" value="1"/>
</dbReference>
<dbReference type="SMART" id="SM00382">
    <property type="entry name" value="AAA"/>
    <property type="match status" value="1"/>
</dbReference>
<gene>
    <name evidence="6" type="primary">znuC</name>
    <name evidence="5" type="ORF">KsCSTR_33930</name>
    <name evidence="6" type="ORF">KSMBR1_0498</name>
</gene>
<dbReference type="GO" id="GO:0005524">
    <property type="term" value="F:ATP binding"/>
    <property type="evidence" value="ECO:0007669"/>
    <property type="project" value="UniProtKB-KW"/>
</dbReference>
<feature type="domain" description="ABC transporter" evidence="4">
    <location>
        <begin position="10"/>
        <end position="221"/>
    </location>
</feature>
<evidence type="ECO:0000313" key="5">
    <source>
        <dbReference type="EMBL" id="QII12772.1"/>
    </source>
</evidence>
<dbReference type="InterPro" id="IPR003593">
    <property type="entry name" value="AAA+_ATPase"/>
</dbReference>
<dbReference type="EMBL" id="LT934425">
    <property type="protein sequence ID" value="SOH03012.1"/>
    <property type="molecule type" value="Genomic_DNA"/>
</dbReference>
<dbReference type="Pfam" id="PF00005">
    <property type="entry name" value="ABC_tran"/>
    <property type="match status" value="1"/>
</dbReference>
<dbReference type="Proteomes" id="UP000501926">
    <property type="component" value="Chromosome"/>
</dbReference>
<evidence type="ECO:0000256" key="1">
    <source>
        <dbReference type="ARBA" id="ARBA00022448"/>
    </source>
</evidence>
<sequence length="223" mass="24762">MVNMDENSCINLANVSIGYRGTPILEGINFSINRGDAIVLFGQNGSGKTTLFKTILRIIPPLHGNIIYQNNTPQRFGYVPQSQSLDEIYPFTALDIVLMGTFGQIKPFSFTPAKSRILAKQCLMDVGMLESKRKLFSELSGGQKQRVLIARALATNPNILLLDEPVAGIDVDAVKMIMELITMLHEKHHLTVMMITHESFSIPAWVNKKIHIKNNAAVVENAK</sequence>
<dbReference type="InterPro" id="IPR003439">
    <property type="entry name" value="ABC_transporter-like_ATP-bd"/>
</dbReference>
<keyword evidence="3" id="KW-0067">ATP-binding</keyword>